<keyword evidence="7" id="KW-0689">Ribosomal protein</keyword>
<dbReference type="RefSeq" id="WP_041499599.1">
    <property type="nucleotide sequence ID" value="NZ_BJDV01000001.1"/>
</dbReference>
<dbReference type="GO" id="GO:0008234">
    <property type="term" value="F:cysteine-type peptidase activity"/>
    <property type="evidence" value="ECO:0007669"/>
    <property type="project" value="UniProtKB-KW"/>
</dbReference>
<name>A0A0K2LD90_9LACO</name>
<dbReference type="GO" id="GO:0005840">
    <property type="term" value="C:ribosome"/>
    <property type="evidence" value="ECO:0007669"/>
    <property type="project" value="UniProtKB-KW"/>
</dbReference>
<evidence type="ECO:0000313" key="7">
    <source>
        <dbReference type="EMBL" id="ALB29143.1"/>
    </source>
</evidence>
<dbReference type="PANTHER" id="PTHR39178:SF1">
    <property type="entry name" value="RIBOSOMAL-PROCESSING CYSTEINE PROTEASE PRP"/>
    <property type="match status" value="1"/>
</dbReference>
<evidence type="ECO:0000256" key="6">
    <source>
        <dbReference type="ARBA" id="ARBA00044538"/>
    </source>
</evidence>
<dbReference type="STRING" id="1074467.JP39_07050"/>
<dbReference type="PANTHER" id="PTHR39178">
    <property type="entry name" value="HYPOTHETICAL RIBOSOME-ASSOCIATED PROTEIN"/>
    <property type="match status" value="1"/>
</dbReference>
<reference evidence="7 8" key="1">
    <citation type="submission" date="2015-08" db="EMBL/GenBank/DDBJ databases">
        <title>Genomic sequence of Lactobacillus heilongjiangensis DSM 28069, isolated from Chinese traditional pickle.</title>
        <authorList>
            <person name="Jiang X."/>
            <person name="Zheng B."/>
            <person name="Cheng H."/>
        </authorList>
    </citation>
    <scope>NUCLEOTIDE SEQUENCE [LARGE SCALE GENOMIC DNA]</scope>
    <source>
        <strain evidence="7 8">DSM 28069</strain>
    </source>
</reference>
<protein>
    <recommendedName>
        <fullName evidence="6">Ribosomal processing cysteine protease Prp</fullName>
    </recommendedName>
</protein>
<evidence type="ECO:0000256" key="1">
    <source>
        <dbReference type="ARBA" id="ARBA00022517"/>
    </source>
</evidence>
<evidence type="ECO:0000256" key="2">
    <source>
        <dbReference type="ARBA" id="ARBA00022670"/>
    </source>
</evidence>
<sequence>MIRASFHQNSDQKIDSFLIKGHADSGPYGQDLVCAAVSAVTIGTINNLEKLTGASPQVVMDEVNGGHLGCQFDKAISHDTALLLDNLFWILKDIEGSYSKNIEVQVQKNKIDLD</sequence>
<gene>
    <name evidence="7" type="ORF">JP39_07050</name>
</gene>
<dbReference type="Proteomes" id="UP000061546">
    <property type="component" value="Chromosome"/>
</dbReference>
<dbReference type="SUPFAM" id="SSF118010">
    <property type="entry name" value="TM1457-like"/>
    <property type="match status" value="1"/>
</dbReference>
<dbReference type="GO" id="GO:0042254">
    <property type="term" value="P:ribosome biogenesis"/>
    <property type="evidence" value="ECO:0007669"/>
    <property type="project" value="UniProtKB-KW"/>
</dbReference>
<keyword evidence="7" id="KW-0687">Ribonucleoprotein</keyword>
<dbReference type="InterPro" id="IPR036764">
    <property type="entry name" value="Peptidase_Prp_sf"/>
</dbReference>
<dbReference type="OrthoDB" id="48998at2"/>
<dbReference type="CDD" id="cd16332">
    <property type="entry name" value="Prp-like"/>
    <property type="match status" value="1"/>
</dbReference>
<evidence type="ECO:0000256" key="4">
    <source>
        <dbReference type="ARBA" id="ARBA00022807"/>
    </source>
</evidence>
<keyword evidence="2" id="KW-0645">Protease</keyword>
<evidence type="ECO:0000256" key="5">
    <source>
        <dbReference type="ARBA" id="ARBA00044503"/>
    </source>
</evidence>
<dbReference type="Gene3D" id="3.30.70.1490">
    <property type="entry name" value="Cysteine protease Prp"/>
    <property type="match status" value="1"/>
</dbReference>
<keyword evidence="1" id="KW-0690">Ribosome biogenesis</keyword>
<keyword evidence="3" id="KW-0378">Hydrolase</keyword>
<evidence type="ECO:0000256" key="3">
    <source>
        <dbReference type="ARBA" id="ARBA00022801"/>
    </source>
</evidence>
<dbReference type="KEGG" id="lhi:JP39_07050"/>
<keyword evidence="8" id="KW-1185">Reference proteome</keyword>
<dbReference type="AlphaFoldDB" id="A0A0K2LD90"/>
<comment type="similarity">
    <text evidence="5">Belongs to the Prp family.</text>
</comment>
<proteinExistence type="inferred from homology"/>
<dbReference type="GO" id="GO:0006508">
    <property type="term" value="P:proteolysis"/>
    <property type="evidence" value="ECO:0007669"/>
    <property type="project" value="UniProtKB-KW"/>
</dbReference>
<evidence type="ECO:0000313" key="8">
    <source>
        <dbReference type="Proteomes" id="UP000061546"/>
    </source>
</evidence>
<organism evidence="7 8">
    <name type="scientific">Companilactobacillus heilongjiangensis</name>
    <dbReference type="NCBI Taxonomy" id="1074467"/>
    <lineage>
        <taxon>Bacteria</taxon>
        <taxon>Bacillati</taxon>
        <taxon>Bacillota</taxon>
        <taxon>Bacilli</taxon>
        <taxon>Lactobacillales</taxon>
        <taxon>Lactobacillaceae</taxon>
        <taxon>Companilactobacillus</taxon>
    </lineage>
</organism>
<dbReference type="InterPro" id="IPR007422">
    <property type="entry name" value="Peptidase_Prp"/>
</dbReference>
<keyword evidence="4" id="KW-0788">Thiol protease</keyword>
<dbReference type="EMBL" id="CP012559">
    <property type="protein sequence ID" value="ALB29143.1"/>
    <property type="molecule type" value="Genomic_DNA"/>
</dbReference>
<dbReference type="Pfam" id="PF04327">
    <property type="entry name" value="Peptidase_Prp"/>
    <property type="match status" value="1"/>
</dbReference>
<accession>A0A0K2LD90</accession>